<feature type="repeat" description="PPR" evidence="2">
    <location>
        <begin position="616"/>
        <end position="650"/>
    </location>
</feature>
<protein>
    <recommendedName>
        <fullName evidence="5">Pentacotripeptide-repeat region of PRORP domain-containing protein</fullName>
    </recommendedName>
</protein>
<dbReference type="SUPFAM" id="SSF81901">
    <property type="entry name" value="HCP-like"/>
    <property type="match status" value="1"/>
</dbReference>
<dbReference type="PANTHER" id="PTHR46128">
    <property type="entry name" value="MITOCHONDRIAL GROUP I INTRON SPLICING FACTOR CCM1"/>
    <property type="match status" value="1"/>
</dbReference>
<comment type="similarity">
    <text evidence="1">Belongs to the PPR family. P subfamily.</text>
</comment>
<keyword evidence="4" id="KW-1185">Reference proteome</keyword>
<evidence type="ECO:0000256" key="2">
    <source>
        <dbReference type="PROSITE-ProRule" id="PRU00708"/>
    </source>
</evidence>
<dbReference type="InterPro" id="IPR002885">
    <property type="entry name" value="PPR_rpt"/>
</dbReference>
<sequence>MVHMRCQHLHSEVTQTQRLWRALLYTRQSCQTRQVTNLARSTKVSSFLNEIDSMEQQLYQKTISKRRIPVHVSNSVNKQLSSPVIFSIHSHLQKNEIEQAWKLLDKSITVVTHIPYSTAHMLLQSLYNQVEANLPRLQLNFGKLQHLYFTRLETLAGLVRQSNIPLWDKSEFCTVIETYGRLDQLKRAESIFRNISYYCNSQPTTEHYNSLLSAYVSRFKFMDEVTRKRCLSRLKTLELEMSRKDLMDTHSYNMLLAAQVKSQNLKAAEKIFEKMKSPDRTTFHVLLNAHLKNCKNNKDKEITNIWMEKMIQSGIVPNRKTFTYVMDGLAQQIIRYARLNELKDVKSTVQSVLNLNDVMLKLGHKSGTETTNTLLKCFTAANDLEQIEKIISRLDLPQKSSATSGGGGGCGNCGCSKAPIIIEEPKKAEHKVRPDTYTFNMLIKYYLDNSHPNQAFEMYDTMVTLELDPDTVTYGNFIRYYADLGDVEESVKYYHVMQQKGIPSNNHVYNTLLNCSLKYPQKANLITPHLRTMLANGTAILDTVSQNILLSRFQQDHDLDTSFERFIDLIDFNTNAPPSTRTYNTVLQSAGKFYKSAVTSLDDVIRSLDISNVEPDVYTFALSIRNATYQGDMIKAESIFKSMTEAGIQPNMFVFSHLIYGYANIGKMDRAQDILRGMSAAPYNRVPTAINYAPLIKGYAENAEFEKAYALFREMLDKNITADLVIYTILAGVFLNSGNEKRAIELLEGISKAGISTDAASLTMLAEAYGLEGNVAKIESIYKTLKEKNLLDKKAITTLLKAYANSNNPEEAWKLWNDLKTQNQPLSTHHYNTLLTCLSPEAKAWYPVAKLVYEELKQDSFANPDPYTYDLLIWGAYSVSDFDTVRRLWIDVEQNTPKLVRSYYAVITALVDNRQLDLAKQAYNQYQKLPTPPNSSTVWIEMIETLAKNQDFVSL</sequence>
<name>A0ABP9Y6Q2_9FUNG</name>
<dbReference type="SUPFAM" id="SSF48452">
    <property type="entry name" value="TPR-like"/>
    <property type="match status" value="1"/>
</dbReference>
<dbReference type="EMBL" id="BAABUJ010000024">
    <property type="protein sequence ID" value="GAA5802652.1"/>
    <property type="molecule type" value="Genomic_DNA"/>
</dbReference>
<feature type="repeat" description="PPR" evidence="2">
    <location>
        <begin position="435"/>
        <end position="469"/>
    </location>
</feature>
<reference evidence="3 4" key="1">
    <citation type="submission" date="2024-04" db="EMBL/GenBank/DDBJ databases">
        <title>genome sequences of Mucor flavus KT1a and Helicostylum pulchrum KT1b strains isolation_sourced from the surface of a dry-aged beef.</title>
        <authorList>
            <person name="Toyotome T."/>
            <person name="Hosono M."/>
            <person name="Torimaru M."/>
            <person name="Fukuda K."/>
            <person name="Mikami N."/>
        </authorList>
    </citation>
    <scope>NUCLEOTIDE SEQUENCE [LARGE SCALE GENOMIC DNA]</scope>
    <source>
        <strain evidence="3 4">KT1b</strain>
    </source>
</reference>
<dbReference type="Proteomes" id="UP001476247">
    <property type="component" value="Unassembled WGS sequence"/>
</dbReference>
<dbReference type="NCBIfam" id="TIGR00756">
    <property type="entry name" value="PPR"/>
    <property type="match status" value="4"/>
</dbReference>
<feature type="repeat" description="PPR" evidence="2">
    <location>
        <begin position="688"/>
        <end position="722"/>
    </location>
</feature>
<evidence type="ECO:0008006" key="5">
    <source>
        <dbReference type="Google" id="ProtNLM"/>
    </source>
</evidence>
<dbReference type="InterPro" id="IPR011990">
    <property type="entry name" value="TPR-like_helical_dom_sf"/>
</dbReference>
<feature type="repeat" description="PPR" evidence="2">
    <location>
        <begin position="792"/>
        <end position="826"/>
    </location>
</feature>
<organism evidence="3 4">
    <name type="scientific">Helicostylum pulchrum</name>
    <dbReference type="NCBI Taxonomy" id="562976"/>
    <lineage>
        <taxon>Eukaryota</taxon>
        <taxon>Fungi</taxon>
        <taxon>Fungi incertae sedis</taxon>
        <taxon>Mucoromycota</taxon>
        <taxon>Mucoromycotina</taxon>
        <taxon>Mucoromycetes</taxon>
        <taxon>Mucorales</taxon>
        <taxon>Mucorineae</taxon>
        <taxon>Mucoraceae</taxon>
        <taxon>Helicostylum</taxon>
    </lineage>
</organism>
<dbReference type="Pfam" id="PF13041">
    <property type="entry name" value="PPR_2"/>
    <property type="match status" value="1"/>
</dbReference>
<dbReference type="Pfam" id="PF13812">
    <property type="entry name" value="PPR_3"/>
    <property type="match status" value="3"/>
</dbReference>
<proteinExistence type="inferred from homology"/>
<accession>A0ABP9Y6Q2</accession>
<comment type="caution">
    <text evidence="3">The sequence shown here is derived from an EMBL/GenBank/DDBJ whole genome shotgun (WGS) entry which is preliminary data.</text>
</comment>
<dbReference type="PANTHER" id="PTHR46128:SF329">
    <property type="entry name" value="MITOCHONDRIAL GROUP I INTRON SPLICING FACTOR DMR1"/>
    <property type="match status" value="1"/>
</dbReference>
<evidence type="ECO:0000256" key="1">
    <source>
        <dbReference type="ARBA" id="ARBA00007626"/>
    </source>
</evidence>
<evidence type="ECO:0000313" key="4">
    <source>
        <dbReference type="Proteomes" id="UP001476247"/>
    </source>
</evidence>
<dbReference type="InterPro" id="IPR050872">
    <property type="entry name" value="PPR_P_subfamily"/>
</dbReference>
<feature type="repeat" description="PPR" evidence="2">
    <location>
        <begin position="248"/>
        <end position="282"/>
    </location>
</feature>
<dbReference type="Pfam" id="PF01535">
    <property type="entry name" value="PPR"/>
    <property type="match status" value="1"/>
</dbReference>
<feature type="repeat" description="PPR" evidence="2">
    <location>
        <begin position="470"/>
        <end position="504"/>
    </location>
</feature>
<gene>
    <name evidence="3" type="ORF">HPULCUR_008126</name>
</gene>
<evidence type="ECO:0000313" key="3">
    <source>
        <dbReference type="EMBL" id="GAA5802652.1"/>
    </source>
</evidence>
<dbReference type="Gene3D" id="1.25.40.10">
    <property type="entry name" value="Tetratricopeptide repeat domain"/>
    <property type="match status" value="5"/>
</dbReference>
<dbReference type="PROSITE" id="PS51375">
    <property type="entry name" value="PPR"/>
    <property type="match status" value="6"/>
</dbReference>